<feature type="non-terminal residue" evidence="2">
    <location>
        <position position="1"/>
    </location>
</feature>
<accession>A0A0L0FJL8</accession>
<protein>
    <submittedName>
        <fullName evidence="2">Uncharacterized protein</fullName>
    </submittedName>
</protein>
<dbReference type="AlphaFoldDB" id="A0A0L0FJL8"/>
<evidence type="ECO:0000313" key="2">
    <source>
        <dbReference type="EMBL" id="KNC76977.1"/>
    </source>
</evidence>
<feature type="compositionally biased region" description="Basic and acidic residues" evidence="1">
    <location>
        <begin position="192"/>
        <end position="205"/>
    </location>
</feature>
<evidence type="ECO:0000256" key="1">
    <source>
        <dbReference type="SAM" id="MobiDB-lite"/>
    </source>
</evidence>
<sequence length="205" mass="22388">DKTPDGEGVEGAVDMSSAQVGDQVHNLITTMLACDDDDRTVLADVSMATGYEPREDEPAPAEDTKVQNLIDQHARPAFRNLEVVFSSLQVNLVGESVGENGSIIATAHHGTLESFLGRPLKVHQKRVFVPSYFKGEFRAVKLFAAPKSSDGVGISKVDRLEWVPDWFITPHFNGNKAAADAKTRQCTHTKQRTPDTRVGDDQETG</sequence>
<keyword evidence="3" id="KW-1185">Reference proteome</keyword>
<dbReference type="Proteomes" id="UP000054560">
    <property type="component" value="Unassembled WGS sequence"/>
</dbReference>
<feature type="non-terminal residue" evidence="2">
    <location>
        <position position="205"/>
    </location>
</feature>
<dbReference type="GeneID" id="25911053"/>
<dbReference type="EMBL" id="KQ242889">
    <property type="protein sequence ID" value="KNC76977.1"/>
    <property type="molecule type" value="Genomic_DNA"/>
</dbReference>
<proteinExistence type="predicted"/>
<evidence type="ECO:0000313" key="3">
    <source>
        <dbReference type="Proteomes" id="UP000054560"/>
    </source>
</evidence>
<gene>
    <name evidence="2" type="ORF">SARC_10549</name>
</gene>
<feature type="region of interest" description="Disordered" evidence="1">
    <location>
        <begin position="179"/>
        <end position="205"/>
    </location>
</feature>
<reference evidence="2 3" key="1">
    <citation type="submission" date="2011-02" db="EMBL/GenBank/DDBJ databases">
        <title>The Genome Sequence of Sphaeroforma arctica JP610.</title>
        <authorList>
            <consortium name="The Broad Institute Genome Sequencing Platform"/>
            <person name="Russ C."/>
            <person name="Cuomo C."/>
            <person name="Young S.K."/>
            <person name="Zeng Q."/>
            <person name="Gargeya S."/>
            <person name="Alvarado L."/>
            <person name="Berlin A."/>
            <person name="Chapman S.B."/>
            <person name="Chen Z."/>
            <person name="Freedman E."/>
            <person name="Gellesch M."/>
            <person name="Goldberg J."/>
            <person name="Griggs A."/>
            <person name="Gujja S."/>
            <person name="Heilman E."/>
            <person name="Heiman D."/>
            <person name="Howarth C."/>
            <person name="Mehta T."/>
            <person name="Neiman D."/>
            <person name="Pearson M."/>
            <person name="Roberts A."/>
            <person name="Saif S."/>
            <person name="Shea T."/>
            <person name="Shenoy N."/>
            <person name="Sisk P."/>
            <person name="Stolte C."/>
            <person name="Sykes S."/>
            <person name="White J."/>
            <person name="Yandava C."/>
            <person name="Burger G."/>
            <person name="Gray M.W."/>
            <person name="Holland P.W.H."/>
            <person name="King N."/>
            <person name="Lang F.B.F."/>
            <person name="Roger A.J."/>
            <person name="Ruiz-Trillo I."/>
            <person name="Haas B."/>
            <person name="Nusbaum C."/>
            <person name="Birren B."/>
        </authorList>
    </citation>
    <scope>NUCLEOTIDE SEQUENCE [LARGE SCALE GENOMIC DNA]</scope>
    <source>
        <strain evidence="2 3">JP610</strain>
    </source>
</reference>
<organism evidence="2 3">
    <name type="scientific">Sphaeroforma arctica JP610</name>
    <dbReference type="NCBI Taxonomy" id="667725"/>
    <lineage>
        <taxon>Eukaryota</taxon>
        <taxon>Ichthyosporea</taxon>
        <taxon>Ichthyophonida</taxon>
        <taxon>Sphaeroforma</taxon>
    </lineage>
</organism>
<name>A0A0L0FJL8_9EUKA</name>
<dbReference type="RefSeq" id="XP_014150879.1">
    <property type="nucleotide sequence ID" value="XM_014295404.1"/>
</dbReference>